<evidence type="ECO:0000313" key="1">
    <source>
        <dbReference type="EMBL" id="MBB2894455.1"/>
    </source>
</evidence>
<dbReference type="Pfam" id="PF11314">
    <property type="entry name" value="DUF3117"/>
    <property type="match status" value="1"/>
</dbReference>
<comment type="caution">
    <text evidence="1">The sequence shown here is derived from an EMBL/GenBank/DDBJ whole genome shotgun (WGS) entry which is preliminary data.</text>
</comment>
<name>A0A839NH56_9MICO</name>
<organism evidence="1 2">
    <name type="scientific">Flexivirga oryzae</name>
    <dbReference type="NCBI Taxonomy" id="1794944"/>
    <lineage>
        <taxon>Bacteria</taxon>
        <taxon>Bacillati</taxon>
        <taxon>Actinomycetota</taxon>
        <taxon>Actinomycetes</taxon>
        <taxon>Micrococcales</taxon>
        <taxon>Dermacoccaceae</taxon>
        <taxon>Flexivirga</taxon>
    </lineage>
</organism>
<reference evidence="1 2" key="1">
    <citation type="submission" date="2020-08" db="EMBL/GenBank/DDBJ databases">
        <title>Sequencing the genomes of 1000 actinobacteria strains.</title>
        <authorList>
            <person name="Klenk H.-P."/>
        </authorList>
    </citation>
    <scope>NUCLEOTIDE SEQUENCE [LARGE SCALE GENOMIC DNA]</scope>
    <source>
        <strain evidence="1 2">DSM 105369</strain>
    </source>
</reference>
<keyword evidence="2" id="KW-1185">Reference proteome</keyword>
<evidence type="ECO:0008006" key="3">
    <source>
        <dbReference type="Google" id="ProtNLM"/>
    </source>
</evidence>
<evidence type="ECO:0000313" key="2">
    <source>
        <dbReference type="Proteomes" id="UP000559182"/>
    </source>
</evidence>
<accession>A0A839NH56</accession>
<sequence length="55" mass="5696">MAAMKPRTGDGPLEVTKEGRSILLRMPLEGGGRLVVEMNAEEAEALGAAIKGCIG</sequence>
<gene>
    <name evidence="1" type="ORF">FHU39_004497</name>
</gene>
<dbReference type="EMBL" id="JACHVQ010000005">
    <property type="protein sequence ID" value="MBB2894455.1"/>
    <property type="molecule type" value="Genomic_DNA"/>
</dbReference>
<proteinExistence type="predicted"/>
<protein>
    <recommendedName>
        <fullName evidence="3">DUF3117 domain-containing protein</fullName>
    </recommendedName>
</protein>
<dbReference type="Proteomes" id="UP000559182">
    <property type="component" value="Unassembled WGS sequence"/>
</dbReference>
<dbReference type="InterPro" id="IPR021465">
    <property type="entry name" value="DUF3117"/>
</dbReference>
<dbReference type="AlphaFoldDB" id="A0A839NH56"/>
<dbReference type="RefSeq" id="WP_183322895.1">
    <property type="nucleotide sequence ID" value="NZ_JACHVQ010000005.1"/>
</dbReference>